<dbReference type="Gene3D" id="1.20.140.10">
    <property type="entry name" value="Butyryl-CoA Dehydrogenase, subunit A, domain 3"/>
    <property type="match status" value="1"/>
</dbReference>
<dbReference type="InterPro" id="IPR006091">
    <property type="entry name" value="Acyl-CoA_Oxase/DH_mid-dom"/>
</dbReference>
<dbReference type="GO" id="GO:0003995">
    <property type="term" value="F:acyl-CoA dehydrogenase activity"/>
    <property type="evidence" value="ECO:0007669"/>
    <property type="project" value="InterPro"/>
</dbReference>
<dbReference type="Pfam" id="PF02770">
    <property type="entry name" value="Acyl-CoA_dh_M"/>
    <property type="match status" value="1"/>
</dbReference>
<sequence length="386" mass="41385">MTESIPQYSLTDEQLAIRDMVRQITEERIAPRAAEIDAKGEYPHDLRKLLGEQGIYGLAIPEEYGGTHTDAGCGTLTLNIAVEEISKACASTALTLMVAELGTLPIRIAGTEEQKQKWLPKVATGEWSSAFGLSEPEAGSDVAGMLTRAVKDGDEYVITGSKSWITNAGIADYYIVFAVTDKEAKHKGISAFVMEADRPGFAVTSLEHKMGIKGSPTGSLSFDEVRLPAENLLGSEGEGFKIAMQTLDRSRLGVAAQGLGIAQGALDYASAYAKERKAFGKSLTEFQAVSGKLADAAIGCAAGRELLYKAACGVDRQDPGFGAMSSMAKVFNADHAMKTTVEMVQVLGGSGYVVEYPMERFMRDAKITQIYEGAQEIQRVVIARSL</sequence>
<evidence type="ECO:0000256" key="3">
    <source>
        <dbReference type="ARBA" id="ARBA00022630"/>
    </source>
</evidence>
<dbReference type="GO" id="GO:0050660">
    <property type="term" value="F:flavin adenine dinucleotide binding"/>
    <property type="evidence" value="ECO:0007669"/>
    <property type="project" value="InterPro"/>
</dbReference>
<evidence type="ECO:0000313" key="9">
    <source>
        <dbReference type="EMBL" id="CAB4865801.1"/>
    </source>
</evidence>
<proteinExistence type="inferred from homology"/>
<dbReference type="SUPFAM" id="SSF56645">
    <property type="entry name" value="Acyl-CoA dehydrogenase NM domain-like"/>
    <property type="match status" value="1"/>
</dbReference>
<dbReference type="InterPro" id="IPR009100">
    <property type="entry name" value="AcylCoA_DH/oxidase_NM_dom_sf"/>
</dbReference>
<dbReference type="FunFam" id="1.10.540.10:FF:000002">
    <property type="entry name" value="Acyl-CoA dehydrogenase FadE19"/>
    <property type="match status" value="1"/>
</dbReference>
<dbReference type="AlphaFoldDB" id="A0A6J7D6I6"/>
<evidence type="ECO:0000259" key="6">
    <source>
        <dbReference type="Pfam" id="PF00441"/>
    </source>
</evidence>
<reference evidence="9" key="1">
    <citation type="submission" date="2020-05" db="EMBL/GenBank/DDBJ databases">
        <authorList>
            <person name="Chiriac C."/>
            <person name="Salcher M."/>
            <person name="Ghai R."/>
            <person name="Kavagutti S V."/>
        </authorList>
    </citation>
    <scope>NUCLEOTIDE SEQUENCE</scope>
</reference>
<dbReference type="FunFam" id="1.20.140.10:FF:000004">
    <property type="entry name" value="Acyl-CoA dehydrogenase FadE25"/>
    <property type="match status" value="1"/>
</dbReference>
<keyword evidence="3" id="KW-0285">Flavoprotein</keyword>
<feature type="domain" description="Acyl-CoA dehydrogenase/oxidase C-terminal" evidence="6">
    <location>
        <begin position="237"/>
        <end position="386"/>
    </location>
</feature>
<dbReference type="InterPro" id="IPR009075">
    <property type="entry name" value="AcylCo_DH/oxidase_C"/>
</dbReference>
<keyword evidence="4" id="KW-0274">FAD</keyword>
<evidence type="ECO:0000259" key="7">
    <source>
        <dbReference type="Pfam" id="PF02770"/>
    </source>
</evidence>
<dbReference type="Pfam" id="PF02771">
    <property type="entry name" value="Acyl-CoA_dh_N"/>
    <property type="match status" value="1"/>
</dbReference>
<evidence type="ECO:0000256" key="2">
    <source>
        <dbReference type="ARBA" id="ARBA00009347"/>
    </source>
</evidence>
<dbReference type="InterPro" id="IPR006089">
    <property type="entry name" value="Acyl-CoA_DH_CS"/>
</dbReference>
<dbReference type="EMBL" id="CAFBLU010000005">
    <property type="protein sequence ID" value="CAB4865801.1"/>
    <property type="molecule type" value="Genomic_DNA"/>
</dbReference>
<evidence type="ECO:0000256" key="1">
    <source>
        <dbReference type="ARBA" id="ARBA00001974"/>
    </source>
</evidence>
<dbReference type="PROSITE" id="PS00073">
    <property type="entry name" value="ACYL_COA_DH_2"/>
    <property type="match status" value="1"/>
</dbReference>
<dbReference type="InterPro" id="IPR036250">
    <property type="entry name" value="AcylCo_DH-like_C"/>
</dbReference>
<keyword evidence="5" id="KW-0560">Oxidoreductase</keyword>
<organism evidence="9">
    <name type="scientific">freshwater metagenome</name>
    <dbReference type="NCBI Taxonomy" id="449393"/>
    <lineage>
        <taxon>unclassified sequences</taxon>
        <taxon>metagenomes</taxon>
        <taxon>ecological metagenomes</taxon>
    </lineage>
</organism>
<feature type="domain" description="Acyl-CoA oxidase/dehydrogenase middle" evidence="7">
    <location>
        <begin position="130"/>
        <end position="225"/>
    </location>
</feature>
<name>A0A6J7D6I6_9ZZZZ</name>
<dbReference type="InterPro" id="IPR013786">
    <property type="entry name" value="AcylCoA_DH/ox_N"/>
</dbReference>
<protein>
    <submittedName>
        <fullName evidence="9">Unannotated protein</fullName>
    </submittedName>
</protein>
<comment type="cofactor">
    <cofactor evidence="1">
        <name>FAD</name>
        <dbReference type="ChEBI" id="CHEBI:57692"/>
    </cofactor>
</comment>
<dbReference type="Gene3D" id="2.40.110.10">
    <property type="entry name" value="Butyryl-CoA Dehydrogenase, subunit A, domain 2"/>
    <property type="match status" value="1"/>
</dbReference>
<dbReference type="FunFam" id="2.40.110.10:FF:000009">
    <property type="entry name" value="Acyl-CoA dehydrogenase"/>
    <property type="match status" value="1"/>
</dbReference>
<dbReference type="SUPFAM" id="SSF47203">
    <property type="entry name" value="Acyl-CoA dehydrogenase C-terminal domain-like"/>
    <property type="match status" value="1"/>
</dbReference>
<dbReference type="Gene3D" id="1.10.540.10">
    <property type="entry name" value="Acyl-CoA dehydrogenase/oxidase, N-terminal domain"/>
    <property type="match status" value="1"/>
</dbReference>
<dbReference type="PANTHER" id="PTHR43884:SF12">
    <property type="entry name" value="ISOVALERYL-COA DEHYDROGENASE, MITOCHONDRIAL-RELATED"/>
    <property type="match status" value="1"/>
</dbReference>
<dbReference type="PIRSF" id="PIRSF016578">
    <property type="entry name" value="HsaA"/>
    <property type="match status" value="1"/>
</dbReference>
<dbReference type="InterPro" id="IPR037069">
    <property type="entry name" value="AcylCoA_DH/ox_N_sf"/>
</dbReference>
<dbReference type="InterPro" id="IPR046373">
    <property type="entry name" value="Acyl-CoA_Oxase/DH_mid-dom_sf"/>
</dbReference>
<evidence type="ECO:0000256" key="4">
    <source>
        <dbReference type="ARBA" id="ARBA00022827"/>
    </source>
</evidence>
<evidence type="ECO:0000256" key="5">
    <source>
        <dbReference type="ARBA" id="ARBA00023002"/>
    </source>
</evidence>
<dbReference type="PANTHER" id="PTHR43884">
    <property type="entry name" value="ACYL-COA DEHYDROGENASE"/>
    <property type="match status" value="1"/>
</dbReference>
<evidence type="ECO:0000259" key="8">
    <source>
        <dbReference type="Pfam" id="PF02771"/>
    </source>
</evidence>
<feature type="domain" description="Acyl-CoA dehydrogenase/oxidase N-terminal" evidence="8">
    <location>
        <begin position="11"/>
        <end position="126"/>
    </location>
</feature>
<comment type="similarity">
    <text evidence="2">Belongs to the acyl-CoA dehydrogenase family.</text>
</comment>
<gene>
    <name evidence="9" type="ORF">UFOPK3444_00442</name>
</gene>
<accession>A0A6J7D6I6</accession>
<dbReference type="PROSITE" id="PS00072">
    <property type="entry name" value="ACYL_COA_DH_1"/>
    <property type="match status" value="1"/>
</dbReference>
<dbReference type="Pfam" id="PF00441">
    <property type="entry name" value="Acyl-CoA_dh_1"/>
    <property type="match status" value="1"/>
</dbReference>